<dbReference type="Gene3D" id="2.160.10.10">
    <property type="entry name" value="Hexapeptide repeat proteins"/>
    <property type="match status" value="1"/>
</dbReference>
<dbReference type="InterPro" id="IPR051159">
    <property type="entry name" value="Hexapeptide_acetyltransf"/>
</dbReference>
<dbReference type="Proteomes" id="UP001204562">
    <property type="component" value="Unassembled WGS sequence"/>
</dbReference>
<dbReference type="EMBL" id="JANFYS010000018">
    <property type="protein sequence ID" value="MCQ4770689.1"/>
    <property type="molecule type" value="Genomic_DNA"/>
</dbReference>
<dbReference type="InterPro" id="IPR011004">
    <property type="entry name" value="Trimer_LpxA-like_sf"/>
</dbReference>
<dbReference type="GO" id="GO:0016407">
    <property type="term" value="F:acetyltransferase activity"/>
    <property type="evidence" value="ECO:0007669"/>
    <property type="project" value="InterPro"/>
</dbReference>
<dbReference type="InterPro" id="IPR024688">
    <property type="entry name" value="Mac_dom"/>
</dbReference>
<keyword evidence="2" id="KW-0808">Transferase</keyword>
<dbReference type="AlphaFoldDB" id="A0AAW5JTI5"/>
<evidence type="ECO:0000256" key="2">
    <source>
        <dbReference type="ARBA" id="ARBA00022679"/>
    </source>
</evidence>
<name>A0AAW5JTI5_9FIRM</name>
<evidence type="ECO:0000256" key="1">
    <source>
        <dbReference type="ARBA" id="ARBA00007274"/>
    </source>
</evidence>
<protein>
    <submittedName>
        <fullName evidence="5">Sugar O-acetyltransferase</fullName>
    </submittedName>
</protein>
<organism evidence="5 6">
    <name type="scientific">Intestinimonas massiliensis</name>
    <name type="common">ex Afouda et al. 2020</name>
    <dbReference type="NCBI Taxonomy" id="1673721"/>
    <lineage>
        <taxon>Bacteria</taxon>
        <taxon>Bacillati</taxon>
        <taxon>Bacillota</taxon>
        <taxon>Clostridia</taxon>
        <taxon>Eubacteriales</taxon>
        <taxon>Intestinimonas</taxon>
    </lineage>
</organism>
<dbReference type="FunFam" id="2.160.10.10:FF:000008">
    <property type="entry name" value="Maltose O-acetyltransferase"/>
    <property type="match status" value="1"/>
</dbReference>
<proteinExistence type="inferred from homology"/>
<dbReference type="SUPFAM" id="SSF51161">
    <property type="entry name" value="Trimeric LpxA-like enzymes"/>
    <property type="match status" value="1"/>
</dbReference>
<keyword evidence="3" id="KW-0677">Repeat</keyword>
<accession>A0AAW5JTI5</accession>
<evidence type="ECO:0000259" key="4">
    <source>
        <dbReference type="SMART" id="SM01266"/>
    </source>
</evidence>
<dbReference type="Pfam" id="PF12464">
    <property type="entry name" value="Mac"/>
    <property type="match status" value="1"/>
</dbReference>
<feature type="domain" description="Maltose/galactoside acetyltransferase" evidence="4">
    <location>
        <begin position="4"/>
        <end position="58"/>
    </location>
</feature>
<dbReference type="PANTHER" id="PTHR23416">
    <property type="entry name" value="SIALIC ACID SYNTHASE-RELATED"/>
    <property type="match status" value="1"/>
</dbReference>
<dbReference type="SMART" id="SM01266">
    <property type="entry name" value="Mac"/>
    <property type="match status" value="1"/>
</dbReference>
<dbReference type="GO" id="GO:0008374">
    <property type="term" value="F:O-acyltransferase activity"/>
    <property type="evidence" value="ECO:0007669"/>
    <property type="project" value="TreeGrafter"/>
</dbReference>
<sequence length="201" mass="21836">MTQRERMLSGGLYSAADPELFRLRQEARRLTRLYNQTAEDQPEERRRLLEALLGGVGENAFLEPPFRCDYGGNITVGRDFYANYDCIILDVCPVTIGNRVLFGPRVGLYGAGHPLDPEVRAGGLENGGPITIGDDVWLGGGVVVLPGVTIGAGAVIAAGAVVTCDIPSGVLAAGVPCRVLRPLNERDRTYWRGLQKVWRQD</sequence>
<evidence type="ECO:0000313" key="5">
    <source>
        <dbReference type="EMBL" id="MCQ4770689.1"/>
    </source>
</evidence>
<evidence type="ECO:0000313" key="6">
    <source>
        <dbReference type="Proteomes" id="UP001204562"/>
    </source>
</evidence>
<dbReference type="CDD" id="cd03357">
    <property type="entry name" value="LbH_MAT_GAT"/>
    <property type="match status" value="1"/>
</dbReference>
<evidence type="ECO:0000256" key="3">
    <source>
        <dbReference type="ARBA" id="ARBA00022737"/>
    </source>
</evidence>
<comment type="similarity">
    <text evidence="1">Belongs to the transferase hexapeptide repeat family.</text>
</comment>
<gene>
    <name evidence="5" type="ORF">NE579_09460</name>
</gene>
<dbReference type="Pfam" id="PF00132">
    <property type="entry name" value="Hexapep"/>
    <property type="match status" value="1"/>
</dbReference>
<dbReference type="InterPro" id="IPR001451">
    <property type="entry name" value="Hexapep"/>
</dbReference>
<dbReference type="InterPro" id="IPR018357">
    <property type="entry name" value="Hexapep_transf_CS"/>
</dbReference>
<dbReference type="PROSITE" id="PS00101">
    <property type="entry name" value="HEXAPEP_TRANSFERASES"/>
    <property type="match status" value="1"/>
</dbReference>
<dbReference type="RefSeq" id="WP_256304066.1">
    <property type="nucleotide sequence ID" value="NZ_JANFYS010000018.1"/>
</dbReference>
<dbReference type="PANTHER" id="PTHR23416:SF23">
    <property type="entry name" value="ACETYLTRANSFERASE C18B11.09C-RELATED"/>
    <property type="match status" value="1"/>
</dbReference>
<comment type="caution">
    <text evidence="5">The sequence shown here is derived from an EMBL/GenBank/DDBJ whole genome shotgun (WGS) entry which is preliminary data.</text>
</comment>
<reference evidence="5" key="1">
    <citation type="submission" date="2022-06" db="EMBL/GenBank/DDBJ databases">
        <title>Isolation of gut microbiota from human fecal samples.</title>
        <authorList>
            <person name="Pamer E.G."/>
            <person name="Barat B."/>
            <person name="Waligurski E."/>
            <person name="Medina S."/>
            <person name="Paddock L."/>
            <person name="Mostad J."/>
        </authorList>
    </citation>
    <scope>NUCLEOTIDE SEQUENCE</scope>
    <source>
        <strain evidence="5">DFI.9.91</strain>
    </source>
</reference>